<dbReference type="HAMAP" id="MF_01006">
    <property type="entry name" value="Undec_diphosphatase"/>
    <property type="match status" value="1"/>
</dbReference>
<evidence type="ECO:0000256" key="11">
    <source>
        <dbReference type="ARBA" id="ARBA00023136"/>
    </source>
</evidence>
<reference evidence="18 19" key="1">
    <citation type="journal article" date="2016" name="Nat. Commun.">
        <title>Thousands of microbial genomes shed light on interconnected biogeochemical processes in an aquifer system.</title>
        <authorList>
            <person name="Anantharaman K."/>
            <person name="Brown C.T."/>
            <person name="Hug L.A."/>
            <person name="Sharon I."/>
            <person name="Castelle C.J."/>
            <person name="Probst A.J."/>
            <person name="Thomas B.C."/>
            <person name="Singh A."/>
            <person name="Wilkins M.J."/>
            <person name="Karaoz U."/>
            <person name="Brodie E.L."/>
            <person name="Williams K.H."/>
            <person name="Hubbard S.S."/>
            <person name="Banfield J.F."/>
        </authorList>
    </citation>
    <scope>NUCLEOTIDE SEQUENCE [LARGE SCALE GENOMIC DNA]</scope>
</reference>
<evidence type="ECO:0000256" key="13">
    <source>
        <dbReference type="ARBA" id="ARBA00023316"/>
    </source>
</evidence>
<dbReference type="GO" id="GO:0071555">
    <property type="term" value="P:cell wall organization"/>
    <property type="evidence" value="ECO:0007669"/>
    <property type="project" value="UniProtKB-KW"/>
</dbReference>
<dbReference type="Pfam" id="PF02673">
    <property type="entry name" value="BacA"/>
    <property type="match status" value="1"/>
</dbReference>
<dbReference type="Proteomes" id="UP000177309">
    <property type="component" value="Unassembled WGS sequence"/>
</dbReference>
<feature type="transmembrane region" description="Helical" evidence="17">
    <location>
        <begin position="101"/>
        <end position="122"/>
    </location>
</feature>
<comment type="similarity">
    <text evidence="2 17">Belongs to the UppP family.</text>
</comment>
<keyword evidence="6 17" id="KW-0812">Transmembrane</keyword>
<comment type="subcellular location">
    <subcellularLocation>
        <location evidence="1 17">Cell membrane</location>
        <topology evidence="1 17">Multi-pass membrane protein</topology>
    </subcellularLocation>
</comment>
<keyword evidence="12 17" id="KW-0046">Antibiotic resistance</keyword>
<keyword evidence="5 17" id="KW-1003">Cell membrane</keyword>
<evidence type="ECO:0000313" key="19">
    <source>
        <dbReference type="Proteomes" id="UP000177309"/>
    </source>
</evidence>
<evidence type="ECO:0000256" key="5">
    <source>
        <dbReference type="ARBA" id="ARBA00022475"/>
    </source>
</evidence>
<keyword evidence="9 17" id="KW-0573">Peptidoglycan synthesis</keyword>
<keyword evidence="8 17" id="KW-0133">Cell shape</keyword>
<comment type="catalytic activity">
    <reaction evidence="16 17">
        <text>di-trans,octa-cis-undecaprenyl diphosphate + H2O = di-trans,octa-cis-undecaprenyl phosphate + phosphate + H(+)</text>
        <dbReference type="Rhea" id="RHEA:28094"/>
        <dbReference type="ChEBI" id="CHEBI:15377"/>
        <dbReference type="ChEBI" id="CHEBI:15378"/>
        <dbReference type="ChEBI" id="CHEBI:43474"/>
        <dbReference type="ChEBI" id="CHEBI:58405"/>
        <dbReference type="ChEBI" id="CHEBI:60392"/>
        <dbReference type="EC" id="3.6.1.27"/>
    </reaction>
</comment>
<evidence type="ECO:0000256" key="3">
    <source>
        <dbReference type="ARBA" id="ARBA00012374"/>
    </source>
</evidence>
<evidence type="ECO:0000256" key="2">
    <source>
        <dbReference type="ARBA" id="ARBA00010621"/>
    </source>
</evidence>
<comment type="caution">
    <text evidence="18">The sequence shown here is derived from an EMBL/GenBank/DDBJ whole genome shotgun (WGS) entry which is preliminary data.</text>
</comment>
<dbReference type="GO" id="GO:0008360">
    <property type="term" value="P:regulation of cell shape"/>
    <property type="evidence" value="ECO:0007669"/>
    <property type="project" value="UniProtKB-KW"/>
</dbReference>
<dbReference type="EC" id="3.6.1.27" evidence="3 17"/>
<keyword evidence="10 17" id="KW-1133">Transmembrane helix</keyword>
<feature type="transmembrane region" description="Helical" evidence="17">
    <location>
        <begin position="37"/>
        <end position="56"/>
    </location>
</feature>
<name>A0A1F4TJ27_UNCSA</name>
<comment type="function">
    <text evidence="17">Catalyzes the dephosphorylation of undecaprenyl diphosphate (UPP). Confers resistance to bacitracin.</text>
</comment>
<feature type="transmembrane region" description="Helical" evidence="17">
    <location>
        <begin position="77"/>
        <end position="95"/>
    </location>
</feature>
<gene>
    <name evidence="17" type="primary">uppP</name>
    <name evidence="18" type="ORF">A2462_03975</name>
</gene>
<keyword evidence="13 17" id="KW-0961">Cell wall biogenesis/degradation</keyword>
<dbReference type="GO" id="GO:0009252">
    <property type="term" value="P:peptidoglycan biosynthetic process"/>
    <property type="evidence" value="ECO:0007669"/>
    <property type="project" value="UniProtKB-KW"/>
</dbReference>
<dbReference type="PANTHER" id="PTHR30622">
    <property type="entry name" value="UNDECAPRENYL-DIPHOSPHATASE"/>
    <property type="match status" value="1"/>
</dbReference>
<evidence type="ECO:0000256" key="12">
    <source>
        <dbReference type="ARBA" id="ARBA00023251"/>
    </source>
</evidence>
<dbReference type="InterPro" id="IPR003824">
    <property type="entry name" value="UppP"/>
</dbReference>
<comment type="miscellaneous">
    <text evidence="17">Bacitracin is thought to be involved in the inhibition of peptidoglycan synthesis by sequestering undecaprenyl diphosphate, thereby reducing the pool of lipid carrier available.</text>
</comment>
<dbReference type="GO" id="GO:0050380">
    <property type="term" value="F:undecaprenyl-diphosphatase activity"/>
    <property type="evidence" value="ECO:0007669"/>
    <property type="project" value="UniProtKB-UniRule"/>
</dbReference>
<evidence type="ECO:0000256" key="8">
    <source>
        <dbReference type="ARBA" id="ARBA00022960"/>
    </source>
</evidence>
<evidence type="ECO:0000256" key="17">
    <source>
        <dbReference type="HAMAP-Rule" id="MF_01006"/>
    </source>
</evidence>
<evidence type="ECO:0000256" key="10">
    <source>
        <dbReference type="ARBA" id="ARBA00022989"/>
    </source>
</evidence>
<feature type="transmembrane region" description="Helical" evidence="17">
    <location>
        <begin position="242"/>
        <end position="258"/>
    </location>
</feature>
<organism evidence="18 19">
    <name type="scientific">candidate division WOR-1 bacterium RIFOXYC2_FULL_41_25</name>
    <dbReference type="NCBI Taxonomy" id="1802586"/>
    <lineage>
        <taxon>Bacteria</taxon>
        <taxon>Bacillati</taxon>
        <taxon>Saganbacteria</taxon>
    </lineage>
</organism>
<evidence type="ECO:0000256" key="7">
    <source>
        <dbReference type="ARBA" id="ARBA00022801"/>
    </source>
</evidence>
<evidence type="ECO:0000256" key="4">
    <source>
        <dbReference type="ARBA" id="ARBA00021581"/>
    </source>
</evidence>
<sequence length="259" mass="27981">MKYILLGIIQGLTEFLPVSSSGHLVIFQHLLRVPESIAFDTIVHLATALAVLIYFWRDIARLINPKALMAESETRKLFFLLLIATFLTAVLGFGFKDFFEGLFSSVFAVGCFLILTGAVILVGEKLGKGQRKVADMNLWDAVLIGLAQGAAICPGLSRSGTTISASLGRNLDRGLAARFSFLLSIPAILGAGILQSKAIFKAGTVGIGLWPLILGFIAAFISGLFAIKIFMNIIQRTSIKGFAYYCFVIGLLVLIFSVI</sequence>
<feature type="transmembrane region" description="Helical" evidence="17">
    <location>
        <begin position="175"/>
        <end position="195"/>
    </location>
</feature>
<keyword evidence="11 17" id="KW-0472">Membrane</keyword>
<evidence type="ECO:0000313" key="18">
    <source>
        <dbReference type="EMBL" id="OGC32684.1"/>
    </source>
</evidence>
<evidence type="ECO:0000256" key="16">
    <source>
        <dbReference type="ARBA" id="ARBA00047594"/>
    </source>
</evidence>
<evidence type="ECO:0000256" key="1">
    <source>
        <dbReference type="ARBA" id="ARBA00004651"/>
    </source>
</evidence>
<dbReference type="PANTHER" id="PTHR30622:SF2">
    <property type="entry name" value="UNDECAPRENYL-DIPHOSPHATASE"/>
    <property type="match status" value="1"/>
</dbReference>
<keyword evidence="7 17" id="KW-0378">Hydrolase</keyword>
<accession>A0A1F4TJ27</accession>
<evidence type="ECO:0000256" key="14">
    <source>
        <dbReference type="ARBA" id="ARBA00032707"/>
    </source>
</evidence>
<proteinExistence type="inferred from homology"/>
<dbReference type="GO" id="GO:0005886">
    <property type="term" value="C:plasma membrane"/>
    <property type="evidence" value="ECO:0007669"/>
    <property type="project" value="UniProtKB-SubCell"/>
</dbReference>
<protein>
    <recommendedName>
        <fullName evidence="4 17">Undecaprenyl-diphosphatase</fullName>
        <ecNumber evidence="3 17">3.6.1.27</ecNumber>
    </recommendedName>
    <alternativeName>
        <fullName evidence="15 17">Bacitracin resistance protein</fullName>
    </alternativeName>
    <alternativeName>
        <fullName evidence="14 17">Undecaprenyl pyrophosphate phosphatase</fullName>
    </alternativeName>
</protein>
<dbReference type="EMBL" id="MEUI01000047">
    <property type="protein sequence ID" value="OGC32684.1"/>
    <property type="molecule type" value="Genomic_DNA"/>
</dbReference>
<dbReference type="GO" id="GO:0046677">
    <property type="term" value="P:response to antibiotic"/>
    <property type="evidence" value="ECO:0007669"/>
    <property type="project" value="UniProtKB-UniRule"/>
</dbReference>
<evidence type="ECO:0000256" key="15">
    <source>
        <dbReference type="ARBA" id="ARBA00032932"/>
    </source>
</evidence>
<evidence type="ECO:0000256" key="6">
    <source>
        <dbReference type="ARBA" id="ARBA00022692"/>
    </source>
</evidence>
<dbReference type="AlphaFoldDB" id="A0A1F4TJ27"/>
<evidence type="ECO:0000256" key="9">
    <source>
        <dbReference type="ARBA" id="ARBA00022984"/>
    </source>
</evidence>
<feature type="transmembrane region" description="Helical" evidence="17">
    <location>
        <begin position="207"/>
        <end position="230"/>
    </location>
</feature>